<protein>
    <recommendedName>
        <fullName evidence="3">Lipoprotein</fullName>
    </recommendedName>
</protein>
<evidence type="ECO:0000313" key="1">
    <source>
        <dbReference type="EMBL" id="KOE98960.1"/>
    </source>
</evidence>
<reference evidence="1 2" key="1">
    <citation type="journal article" date="2012" name="J. Bacteriol.">
        <title>Genome sequence of a novel nicotine-degrading strain, Pseudomonas geniculata N1.</title>
        <authorList>
            <person name="Tang H."/>
            <person name="Yu H."/>
            <person name="Tai C."/>
            <person name="Huang K."/>
            <person name="Liu Y."/>
            <person name="Wang L."/>
            <person name="Yao Y."/>
            <person name="Wu G."/>
            <person name="Xu P."/>
        </authorList>
    </citation>
    <scope>NUCLEOTIDE SEQUENCE [LARGE SCALE GENOMIC DNA]</scope>
    <source>
        <strain evidence="1 2">N1</strain>
    </source>
</reference>
<dbReference type="AlphaFoldDB" id="A0A0L8A9H2"/>
<evidence type="ECO:0000313" key="2">
    <source>
        <dbReference type="Proteomes" id="UP000036890"/>
    </source>
</evidence>
<organism evidence="1 2">
    <name type="scientific">Stenotrophomonas geniculata N1</name>
    <dbReference type="NCBI Taxonomy" id="1167641"/>
    <lineage>
        <taxon>Bacteria</taxon>
        <taxon>Pseudomonadati</taxon>
        <taxon>Pseudomonadota</taxon>
        <taxon>Gammaproteobacteria</taxon>
        <taxon>Lysobacterales</taxon>
        <taxon>Lysobacteraceae</taxon>
        <taxon>Stenotrophomonas</taxon>
    </lineage>
</organism>
<dbReference type="PROSITE" id="PS51257">
    <property type="entry name" value="PROKAR_LIPOPROTEIN"/>
    <property type="match status" value="1"/>
</dbReference>
<comment type="caution">
    <text evidence="1">The sequence shown here is derived from an EMBL/GenBank/DDBJ whole genome shotgun (WGS) entry which is preliminary data.</text>
</comment>
<dbReference type="OrthoDB" id="5988059at2"/>
<sequence>MRWFLILIAPLVLLACSRPPSQPHPADAAPPATTEAAARAKPQAAAEGDAAAVQAIDVDPLFAAVAAEAELPAGMLNAYVMALLNRDRKAIDAAWTFPPSDARRADDAALRQLTDVRSLRLTSELPVARDGHQPPQLLEVPVQIRAVTPEGTFRFGGWYRVQPSPDGRAWQIQSAQLRPSLD</sequence>
<dbReference type="RefSeq" id="WP_010483543.1">
    <property type="nucleotide sequence ID" value="NZ_AJLO02000024.1"/>
</dbReference>
<evidence type="ECO:0008006" key="3">
    <source>
        <dbReference type="Google" id="ProtNLM"/>
    </source>
</evidence>
<dbReference type="EMBL" id="AJLO02000024">
    <property type="protein sequence ID" value="KOE98960.1"/>
    <property type="molecule type" value="Genomic_DNA"/>
</dbReference>
<name>A0A0L8A9H2_9GAMM</name>
<accession>A0A0L8A9H2</accession>
<proteinExistence type="predicted"/>
<dbReference type="Proteomes" id="UP000036890">
    <property type="component" value="Unassembled WGS sequence"/>
</dbReference>
<gene>
    <name evidence="1" type="ORF">W7K_11225</name>
</gene>